<dbReference type="GO" id="GO:0030218">
    <property type="term" value="P:erythrocyte differentiation"/>
    <property type="evidence" value="ECO:0007669"/>
    <property type="project" value="TreeGrafter"/>
</dbReference>
<dbReference type="InterPro" id="IPR049680">
    <property type="entry name" value="FLVCR1-2_SLC49-like"/>
</dbReference>
<reference evidence="6" key="4">
    <citation type="submission" date="2025-08" db="UniProtKB">
        <authorList>
            <consortium name="Ensembl"/>
        </authorList>
    </citation>
    <scope>IDENTIFICATION</scope>
</reference>
<dbReference type="GO" id="GO:0020037">
    <property type="term" value="F:heme binding"/>
    <property type="evidence" value="ECO:0007669"/>
    <property type="project" value="TreeGrafter"/>
</dbReference>
<feature type="transmembrane region" description="Helical" evidence="5">
    <location>
        <begin position="59"/>
        <end position="78"/>
    </location>
</feature>
<keyword evidence="3 5" id="KW-1133">Transmembrane helix</keyword>
<proteinExistence type="predicted"/>
<dbReference type="GO" id="GO:0097037">
    <property type="term" value="P:heme export"/>
    <property type="evidence" value="ECO:0007669"/>
    <property type="project" value="TreeGrafter"/>
</dbReference>
<dbReference type="GO" id="GO:0005739">
    <property type="term" value="C:mitochondrion"/>
    <property type="evidence" value="ECO:0007669"/>
    <property type="project" value="TreeGrafter"/>
</dbReference>
<dbReference type="PANTHER" id="PTHR10924">
    <property type="entry name" value="MAJOR FACILITATOR SUPERFAMILY PROTEIN-RELATED"/>
    <property type="match status" value="1"/>
</dbReference>
<reference evidence="7" key="3">
    <citation type="journal article" date="2014" name="Nature">
        <title>Elephant shark genome provides unique insights into gnathostome evolution.</title>
        <authorList>
            <consortium name="International Elephant Shark Genome Sequencing Consortium"/>
            <person name="Venkatesh B."/>
            <person name="Lee A.P."/>
            <person name="Ravi V."/>
            <person name="Maurya A.K."/>
            <person name="Lian M.M."/>
            <person name="Swann J.B."/>
            <person name="Ohta Y."/>
            <person name="Flajnik M.F."/>
            <person name="Sutoh Y."/>
            <person name="Kasahara M."/>
            <person name="Hoon S."/>
            <person name="Gangu V."/>
            <person name="Roy S.W."/>
            <person name="Irimia M."/>
            <person name="Korzh V."/>
            <person name="Kondrychyn I."/>
            <person name="Lim Z.W."/>
            <person name="Tay B.H."/>
            <person name="Tohari S."/>
            <person name="Kong K.W."/>
            <person name="Ho S."/>
            <person name="Lorente-Galdos B."/>
            <person name="Quilez J."/>
            <person name="Marques-Bonet T."/>
            <person name="Raney B.J."/>
            <person name="Ingham P.W."/>
            <person name="Tay A."/>
            <person name="Hillier L.W."/>
            <person name="Minx P."/>
            <person name="Boehm T."/>
            <person name="Wilson R.K."/>
            <person name="Brenner S."/>
            <person name="Warren W.C."/>
        </authorList>
    </citation>
    <scope>NUCLEOTIDE SEQUENCE [LARGE SCALE GENOMIC DNA]</scope>
</reference>
<evidence type="ECO:0000256" key="4">
    <source>
        <dbReference type="ARBA" id="ARBA00023136"/>
    </source>
</evidence>
<dbReference type="Ensembl" id="ENSCMIT00000027815.1">
    <property type="protein sequence ID" value="ENSCMIP00000027379.1"/>
    <property type="gene ID" value="ENSCMIG00000011919.1"/>
</dbReference>
<dbReference type="SUPFAM" id="SSF103473">
    <property type="entry name" value="MFS general substrate transporter"/>
    <property type="match status" value="1"/>
</dbReference>
<dbReference type="Proteomes" id="UP000314986">
    <property type="component" value="Unassembled WGS sequence"/>
</dbReference>
<keyword evidence="4 5" id="KW-0472">Membrane</keyword>
<feature type="transmembrane region" description="Helical" evidence="5">
    <location>
        <begin position="98"/>
        <end position="119"/>
    </location>
</feature>
<sequence length="136" mass="15243">MPDTLLCLPEIQFVCISFAVRVFKEKPPLPPSNAQALVLDSLRVDYSYKQSVINLFKNVPFILLLLSYGILTGVYYSVSTLLNQMIIDYYEGQELNAGRIGLTLVLAGMLGSIISGFWVDRTKTYNVQCLNNKPCI</sequence>
<dbReference type="InterPro" id="IPR036259">
    <property type="entry name" value="MFS_trans_sf"/>
</dbReference>
<dbReference type="GO" id="GO:0015232">
    <property type="term" value="F:heme transmembrane transporter activity"/>
    <property type="evidence" value="ECO:0007669"/>
    <property type="project" value="TreeGrafter"/>
</dbReference>
<name>A0A4W3IB16_CALMI</name>
<dbReference type="GO" id="GO:0016020">
    <property type="term" value="C:membrane"/>
    <property type="evidence" value="ECO:0007669"/>
    <property type="project" value="UniProtKB-SubCell"/>
</dbReference>
<dbReference type="PANTHER" id="PTHR10924:SF2">
    <property type="entry name" value="HEME TRANSPORTER FLVCR1"/>
    <property type="match status" value="1"/>
</dbReference>
<organism evidence="6 7">
    <name type="scientific">Callorhinchus milii</name>
    <name type="common">Ghost shark</name>
    <dbReference type="NCBI Taxonomy" id="7868"/>
    <lineage>
        <taxon>Eukaryota</taxon>
        <taxon>Metazoa</taxon>
        <taxon>Chordata</taxon>
        <taxon>Craniata</taxon>
        <taxon>Vertebrata</taxon>
        <taxon>Chondrichthyes</taxon>
        <taxon>Holocephali</taxon>
        <taxon>Chimaeriformes</taxon>
        <taxon>Callorhinchidae</taxon>
        <taxon>Callorhinchus</taxon>
    </lineage>
</organism>
<evidence type="ECO:0000256" key="1">
    <source>
        <dbReference type="ARBA" id="ARBA00004141"/>
    </source>
</evidence>
<keyword evidence="2 5" id="KW-0812">Transmembrane</keyword>
<reference evidence="7" key="2">
    <citation type="journal article" date="2007" name="PLoS Biol.">
        <title>Survey sequencing and comparative analysis of the elephant shark (Callorhinchus milii) genome.</title>
        <authorList>
            <person name="Venkatesh B."/>
            <person name="Kirkness E.F."/>
            <person name="Loh Y.H."/>
            <person name="Halpern A.L."/>
            <person name="Lee A.P."/>
            <person name="Johnson J."/>
            <person name="Dandona N."/>
            <person name="Viswanathan L.D."/>
            <person name="Tay A."/>
            <person name="Venter J.C."/>
            <person name="Strausberg R.L."/>
            <person name="Brenner S."/>
        </authorList>
    </citation>
    <scope>NUCLEOTIDE SEQUENCE [LARGE SCALE GENOMIC DNA]</scope>
</reference>
<evidence type="ECO:0000256" key="2">
    <source>
        <dbReference type="ARBA" id="ARBA00022692"/>
    </source>
</evidence>
<reference evidence="7" key="1">
    <citation type="journal article" date="2006" name="Science">
        <title>Ancient noncoding elements conserved in the human genome.</title>
        <authorList>
            <person name="Venkatesh B."/>
            <person name="Kirkness E.F."/>
            <person name="Loh Y.H."/>
            <person name="Halpern A.L."/>
            <person name="Lee A.P."/>
            <person name="Johnson J."/>
            <person name="Dandona N."/>
            <person name="Viswanathan L.D."/>
            <person name="Tay A."/>
            <person name="Venter J.C."/>
            <person name="Strausberg R.L."/>
            <person name="Brenner S."/>
        </authorList>
    </citation>
    <scope>NUCLEOTIDE SEQUENCE [LARGE SCALE GENOMIC DNA]</scope>
</reference>
<evidence type="ECO:0000256" key="3">
    <source>
        <dbReference type="ARBA" id="ARBA00022989"/>
    </source>
</evidence>
<dbReference type="Gene3D" id="1.20.1250.20">
    <property type="entry name" value="MFS general substrate transporter like domains"/>
    <property type="match status" value="1"/>
</dbReference>
<dbReference type="GeneTree" id="ENSGT01030000234625"/>
<dbReference type="AlphaFoldDB" id="A0A4W3IB16"/>
<comment type="subcellular location">
    <subcellularLocation>
        <location evidence="1">Membrane</location>
        <topology evidence="1">Multi-pass membrane protein</topology>
    </subcellularLocation>
</comment>
<evidence type="ECO:0000256" key="5">
    <source>
        <dbReference type="SAM" id="Phobius"/>
    </source>
</evidence>
<protein>
    <submittedName>
        <fullName evidence="6">FLVCR choline and heme transporter 1</fullName>
    </submittedName>
</protein>
<reference evidence="6" key="5">
    <citation type="submission" date="2025-09" db="UniProtKB">
        <authorList>
            <consortium name="Ensembl"/>
        </authorList>
    </citation>
    <scope>IDENTIFICATION</scope>
</reference>
<evidence type="ECO:0000313" key="6">
    <source>
        <dbReference type="Ensembl" id="ENSCMIP00000027379.1"/>
    </source>
</evidence>
<dbReference type="GO" id="GO:0006839">
    <property type="term" value="P:mitochondrial transport"/>
    <property type="evidence" value="ECO:0007669"/>
    <property type="project" value="TreeGrafter"/>
</dbReference>
<evidence type="ECO:0000313" key="7">
    <source>
        <dbReference type="Proteomes" id="UP000314986"/>
    </source>
</evidence>
<accession>A0A4W3IB16</accession>
<keyword evidence="7" id="KW-1185">Reference proteome</keyword>